<accession>T1B969</accession>
<dbReference type="AlphaFoldDB" id="T1B969"/>
<name>T1B969_9ZZZZ</name>
<gene>
    <name evidence="1" type="ORF">B2A_01167</name>
</gene>
<sequence>MLEHGGRLRLAAQRYGIALEEWLDLSTGIESDL</sequence>
<feature type="non-terminal residue" evidence="1">
    <location>
        <position position="33"/>
    </location>
</feature>
<reference evidence="1" key="1">
    <citation type="submission" date="2013-08" db="EMBL/GenBank/DDBJ databases">
        <authorList>
            <person name="Mendez C."/>
            <person name="Richter M."/>
            <person name="Ferrer M."/>
            <person name="Sanchez J."/>
        </authorList>
    </citation>
    <scope>NUCLEOTIDE SEQUENCE</scope>
</reference>
<reference evidence="1" key="2">
    <citation type="journal article" date="2014" name="ISME J.">
        <title>Microbial stratification in low pH oxic and suboxic macroscopic growths along an acid mine drainage.</title>
        <authorList>
            <person name="Mendez-Garcia C."/>
            <person name="Mesa V."/>
            <person name="Sprenger R.R."/>
            <person name="Richter M."/>
            <person name="Diez M.S."/>
            <person name="Solano J."/>
            <person name="Bargiela R."/>
            <person name="Golyshina O.V."/>
            <person name="Manteca A."/>
            <person name="Ramos J.L."/>
            <person name="Gallego J.R."/>
            <person name="Llorente I."/>
            <person name="Martins Dos Santos V.A."/>
            <person name="Jensen O.N."/>
            <person name="Pelaez A.I."/>
            <person name="Sanchez J."/>
            <person name="Ferrer M."/>
        </authorList>
    </citation>
    <scope>NUCLEOTIDE SEQUENCE</scope>
</reference>
<comment type="caution">
    <text evidence="1">The sequence shown here is derived from an EMBL/GenBank/DDBJ whole genome shotgun (WGS) entry which is preliminary data.</text>
</comment>
<organism evidence="1">
    <name type="scientific">mine drainage metagenome</name>
    <dbReference type="NCBI Taxonomy" id="410659"/>
    <lineage>
        <taxon>unclassified sequences</taxon>
        <taxon>metagenomes</taxon>
        <taxon>ecological metagenomes</taxon>
    </lineage>
</organism>
<proteinExistence type="predicted"/>
<protein>
    <submittedName>
        <fullName evidence="1">Threonine-phosphate decarboxylase</fullName>
    </submittedName>
</protein>
<evidence type="ECO:0000313" key="1">
    <source>
        <dbReference type="EMBL" id="EQD66442.1"/>
    </source>
</evidence>
<dbReference type="EMBL" id="AUZZ01000878">
    <property type="protein sequence ID" value="EQD66442.1"/>
    <property type="molecule type" value="Genomic_DNA"/>
</dbReference>